<dbReference type="AlphaFoldDB" id="A0A6J6Q004"/>
<feature type="region of interest" description="Disordered" evidence="1">
    <location>
        <begin position="189"/>
        <end position="308"/>
    </location>
</feature>
<gene>
    <name evidence="2" type="ORF">UFOPK2366_01428</name>
</gene>
<sequence>MRGERCRRLGTDRCARRKGDVDLFDTLHRCDSFAVELTKHEEVRVERVDLANETGHGPGAGRRHQRELVADADTEAVRRVGIKGDLIRRARCATGVDLDEPGEHRRLKIEIHERDVAALGGIADGPVAVQRALPDRTLRQQSSEFLIGEHAQGCAGTRIASVAHLDTQIAGTEVALVLLVWRHGLGTANHARDRHCKHRDSDQQGDEHGAAGTATHLTTRQTRGKPPPRHPRQLGRPERWRHRMFDRGGVEDGHDVAPGSSAAMASSTTRPSRKNTTRSAHEANRNSCVTNTTAVPRAAGRPASNSMT</sequence>
<feature type="compositionally biased region" description="Basic residues" evidence="1">
    <location>
        <begin position="222"/>
        <end position="234"/>
    </location>
</feature>
<reference evidence="2" key="1">
    <citation type="submission" date="2020-05" db="EMBL/GenBank/DDBJ databases">
        <authorList>
            <person name="Chiriac C."/>
            <person name="Salcher M."/>
            <person name="Ghai R."/>
            <person name="Kavagutti S V."/>
        </authorList>
    </citation>
    <scope>NUCLEOTIDE SEQUENCE</scope>
</reference>
<accession>A0A6J6Q004</accession>
<proteinExistence type="predicted"/>
<name>A0A6J6Q004_9ZZZZ</name>
<dbReference type="EMBL" id="CAEZXM010000288">
    <property type="protein sequence ID" value="CAB4704399.1"/>
    <property type="molecule type" value="Genomic_DNA"/>
</dbReference>
<feature type="compositionally biased region" description="Polar residues" evidence="1">
    <location>
        <begin position="285"/>
        <end position="294"/>
    </location>
</feature>
<protein>
    <submittedName>
        <fullName evidence="2">Unannotated protein</fullName>
    </submittedName>
</protein>
<feature type="compositionally biased region" description="Basic and acidic residues" evidence="1">
    <location>
        <begin position="199"/>
        <end position="209"/>
    </location>
</feature>
<feature type="compositionally biased region" description="Low complexity" evidence="1">
    <location>
        <begin position="210"/>
        <end position="219"/>
    </location>
</feature>
<evidence type="ECO:0000313" key="2">
    <source>
        <dbReference type="EMBL" id="CAB4704399.1"/>
    </source>
</evidence>
<organism evidence="2">
    <name type="scientific">freshwater metagenome</name>
    <dbReference type="NCBI Taxonomy" id="449393"/>
    <lineage>
        <taxon>unclassified sequences</taxon>
        <taxon>metagenomes</taxon>
        <taxon>ecological metagenomes</taxon>
    </lineage>
</organism>
<feature type="compositionally biased region" description="Basic and acidic residues" evidence="1">
    <location>
        <begin position="235"/>
        <end position="255"/>
    </location>
</feature>
<evidence type="ECO:0000256" key="1">
    <source>
        <dbReference type="SAM" id="MobiDB-lite"/>
    </source>
</evidence>